<dbReference type="OrthoDB" id="2885604at2"/>
<evidence type="ECO:0000313" key="4">
    <source>
        <dbReference type="EMBL" id="TYS74657.1"/>
    </source>
</evidence>
<dbReference type="Proteomes" id="UP000195573">
    <property type="component" value="Chromosome"/>
</dbReference>
<dbReference type="EMBL" id="VTEV01000004">
    <property type="protein sequence ID" value="TYS68453.1"/>
    <property type="molecule type" value="Genomic_DNA"/>
</dbReference>
<accession>A0A1Y0CNE5</accession>
<dbReference type="AlphaFoldDB" id="A0A1Y0CNE5"/>
<protein>
    <submittedName>
        <fullName evidence="4">Uncharacterized protein</fullName>
    </submittedName>
</protein>
<dbReference type="Proteomes" id="UP000322524">
    <property type="component" value="Unassembled WGS sequence"/>
</dbReference>
<dbReference type="KEGG" id="bhk:B4U37_12490"/>
<dbReference type="STRING" id="79883.GCA_001636495_02550"/>
<evidence type="ECO:0000313" key="2">
    <source>
        <dbReference type="EMBL" id="TYS58196.1"/>
    </source>
</evidence>
<sequence>MPLHVNDFMRISKALESSYQRLASENLLDNHECVERMNAARDEYTKAMLYATLLDDEIIHITKN</sequence>
<evidence type="ECO:0000313" key="5">
    <source>
        <dbReference type="Proteomes" id="UP000195573"/>
    </source>
</evidence>
<evidence type="ECO:0000313" key="8">
    <source>
        <dbReference type="Proteomes" id="UP000324517"/>
    </source>
</evidence>
<dbReference type="RefSeq" id="WP_047968909.1">
    <property type="nucleotide sequence ID" value="NZ_CP020880.1"/>
</dbReference>
<organism evidence="4 8">
    <name type="scientific">Sutcliffiella horikoshii</name>
    <dbReference type="NCBI Taxonomy" id="79883"/>
    <lineage>
        <taxon>Bacteria</taxon>
        <taxon>Bacillati</taxon>
        <taxon>Bacillota</taxon>
        <taxon>Bacilli</taxon>
        <taxon>Bacillales</taxon>
        <taxon>Bacillaceae</taxon>
        <taxon>Sutcliffiella</taxon>
    </lineage>
</organism>
<name>A0A1Y0CNE5_9BACI</name>
<dbReference type="EMBL" id="VTEU01000005">
    <property type="protein sequence ID" value="TYS58196.1"/>
    <property type="molecule type" value="Genomic_DNA"/>
</dbReference>
<dbReference type="GeneID" id="96739237"/>
<dbReference type="EMBL" id="CP020880">
    <property type="protein sequence ID" value="ART76810.1"/>
    <property type="molecule type" value="Genomic_DNA"/>
</dbReference>
<keyword evidence="5" id="KW-1185">Reference proteome</keyword>
<evidence type="ECO:0000313" key="3">
    <source>
        <dbReference type="EMBL" id="TYS68453.1"/>
    </source>
</evidence>
<reference evidence="6 7" key="2">
    <citation type="submission" date="2019-08" db="EMBL/GenBank/DDBJ databases">
        <title>Bacillus genomes from the desert of Cuatro Cienegas, Coahuila.</title>
        <authorList>
            <person name="Olmedo-Alvarez G."/>
        </authorList>
    </citation>
    <scope>NUCLEOTIDE SEQUENCE [LARGE SCALE GENOMIC DNA]</scope>
    <source>
        <strain evidence="3 6">CH28_1T</strain>
        <strain evidence="2 7">CH88_3T</strain>
        <strain evidence="4 8">CH98b_3T</strain>
    </source>
</reference>
<evidence type="ECO:0000313" key="7">
    <source>
        <dbReference type="Proteomes" id="UP000323393"/>
    </source>
</evidence>
<gene>
    <name evidence="1" type="ORF">B4U37_12490</name>
    <name evidence="2" type="ORF">FZC74_14515</name>
    <name evidence="4" type="ORF">FZC75_02890</name>
    <name evidence="3" type="ORF">FZC76_12050</name>
</gene>
<evidence type="ECO:0000313" key="1">
    <source>
        <dbReference type="EMBL" id="ART76810.1"/>
    </source>
</evidence>
<reference evidence="1 5" key="1">
    <citation type="submission" date="2017-04" db="EMBL/GenBank/DDBJ databases">
        <title>Complete Genome Sequence of the Bacillus horikoshii 20a strain from Cuatro Cienegas, Coahuila, Mexico.</title>
        <authorList>
            <person name="Zarza E."/>
            <person name="Alcaraz L.D."/>
            <person name="Aguilar-Salinas B."/>
            <person name="Islas A."/>
            <person name="Olmedo-Alvarez G."/>
        </authorList>
    </citation>
    <scope>NUCLEOTIDE SEQUENCE [LARGE SCALE GENOMIC DNA]</scope>
    <source>
        <strain evidence="1 5">20a</strain>
    </source>
</reference>
<dbReference type="Proteomes" id="UP000323393">
    <property type="component" value="Unassembled WGS sequence"/>
</dbReference>
<dbReference type="Proteomes" id="UP000324517">
    <property type="component" value="Unassembled WGS sequence"/>
</dbReference>
<proteinExistence type="predicted"/>
<dbReference type="EMBL" id="VTET01000001">
    <property type="protein sequence ID" value="TYS74657.1"/>
    <property type="molecule type" value="Genomic_DNA"/>
</dbReference>
<evidence type="ECO:0000313" key="6">
    <source>
        <dbReference type="Proteomes" id="UP000322524"/>
    </source>
</evidence>